<dbReference type="MANE-Select" id="ENST00000676205.1">
    <property type="protein sequence ID" value="ENSP00000502807.1"/>
    <property type="RefSeq nucleotide sequence ID" value="NM_001414893.1"/>
    <property type="RefSeq protein sequence ID" value="NP_001401822.1"/>
</dbReference>
<reference evidence="2 3" key="2">
    <citation type="journal article" date="2004" name="Nature">
        <title>Finishing the euchromatic sequence of the human genome.</title>
        <authorList>
            <consortium name="International Human Genome Sequencing Consortium"/>
        </authorList>
    </citation>
    <scope>NUCLEOTIDE SEQUENCE [LARGE SCALE GENOMIC DNA]</scope>
</reference>
<dbReference type="Proteomes" id="UP000005640">
    <property type="component" value="Chromosome 15"/>
</dbReference>
<dbReference type="Bgee" id="ENSG00000288625">
    <property type="expression patterns" value="Expressed in sural nerve and 25 other cell types or tissues"/>
</dbReference>
<dbReference type="EMBL" id="AC068870">
    <property type="status" value="NOT_ANNOTATED_CDS"/>
    <property type="molecule type" value="Genomic_DNA"/>
</dbReference>
<protein>
    <submittedName>
        <fullName evidence="2">Uncharacterized protein</fullName>
    </submittedName>
</protein>
<reference evidence="2 3" key="3">
    <citation type="journal article" date="2006" name="Nature">
        <title>Analysis of the DNA sequence and duplication history of human chromosome 15.</title>
        <authorList>
            <person name="Zody M.C."/>
            <person name="Garber M."/>
            <person name="Sharpe T."/>
            <person name="Young S.K."/>
            <person name="Rowen L."/>
            <person name="O'Neill K."/>
            <person name="Whittaker C.A."/>
            <person name="Kamal M."/>
            <person name="Chang J.L."/>
            <person name="Cuomo C.A."/>
            <person name="Dewar K."/>
            <person name="FitzGerald M.G."/>
            <person name="Kodira C.D."/>
            <person name="Madan A."/>
            <person name="Qin S."/>
            <person name="Yang X."/>
            <person name="Abbasi N."/>
            <person name="Abouelleil A."/>
            <person name="Arachchi H.M."/>
            <person name="Baradarani L."/>
            <person name="Birditt B."/>
            <person name="Bloom S."/>
            <person name="Bloom T."/>
            <person name="Borowsky M.L."/>
            <person name="Burke J."/>
            <person name="Butler J."/>
            <person name="Cook A."/>
            <person name="DeArellano K."/>
            <person name="DeCaprio D."/>
            <person name="Dorris L.III."/>
            <person name="Dors M."/>
            <person name="Eichler E.E."/>
            <person name="Engels R."/>
            <person name="Fahey J."/>
            <person name="Fleetwood P."/>
            <person name="Friedman C."/>
            <person name="Gearin G."/>
            <person name="Hall J.L."/>
            <person name="Hensley G."/>
            <person name="Johnson E."/>
            <person name="Jones C."/>
            <person name="Kamat A."/>
            <person name="Kaur A."/>
            <person name="Locke D.P."/>
            <person name="Madan A."/>
            <person name="Munson G."/>
            <person name="Jaffe D.B."/>
            <person name="Lui A."/>
            <person name="Macdonald P."/>
            <person name="Mauceli E."/>
            <person name="Naylor J.W."/>
            <person name="Nesbitt R."/>
            <person name="Nicol R."/>
            <person name="O'Leary S.B."/>
            <person name="Ratcliffe A."/>
            <person name="Rounsley S."/>
            <person name="She X."/>
            <person name="Sneddon K.M."/>
            <person name="Stewart S."/>
            <person name="Sougnez C."/>
            <person name="Stone S.M."/>
            <person name="Topham K."/>
            <person name="Vincent D."/>
            <person name="Wang S."/>
            <person name="Zimmer A.R."/>
            <person name="Birren B.W."/>
            <person name="Hood L."/>
            <person name="Lander E.S."/>
            <person name="Nusbaum C."/>
        </authorList>
    </citation>
    <scope>NUCLEOTIDE SEQUENCE [LARGE SCALE GENOMIC DNA]</scope>
</reference>
<evidence type="ECO:0000313" key="3">
    <source>
        <dbReference type="Proteomes" id="UP000005640"/>
    </source>
</evidence>
<organism evidence="2 3">
    <name type="scientific">Homo sapiens</name>
    <name type="common">Human</name>
    <dbReference type="NCBI Taxonomy" id="9606"/>
    <lineage>
        <taxon>Eukaryota</taxon>
        <taxon>Metazoa</taxon>
        <taxon>Chordata</taxon>
        <taxon>Craniata</taxon>
        <taxon>Vertebrata</taxon>
        <taxon>Euteleostomi</taxon>
        <taxon>Mammalia</taxon>
        <taxon>Eutheria</taxon>
        <taxon>Euarchontoglires</taxon>
        <taxon>Primates</taxon>
        <taxon>Haplorrhini</taxon>
        <taxon>Catarrhini</taxon>
        <taxon>Hominidae</taxon>
        <taxon>Homo</taxon>
    </lineage>
</organism>
<accession>A0A6Q8PHR7</accession>
<reference evidence="2 3" key="1">
    <citation type="journal article" date="2001" name="Nature">
        <title>Initial sequencing and analysis of the human genome.</title>
        <authorList>
            <consortium name="International Human Genome Sequencing Consortium"/>
            <person name="Lander E.S."/>
            <person name="Linton L.M."/>
            <person name="Birren B."/>
            <person name="Nusbaum C."/>
            <person name="Zody M.C."/>
            <person name="Baldwin J."/>
            <person name="Devon K."/>
            <person name="Dewar K."/>
            <person name="Doyle M."/>
            <person name="FitzHugh W."/>
            <person name="Funke R."/>
            <person name="Gage D."/>
            <person name="Harris K."/>
            <person name="Heaford A."/>
            <person name="Howland J."/>
            <person name="Kann L."/>
            <person name="Lehoczky J."/>
            <person name="LeVine R."/>
            <person name="McEwan P."/>
            <person name="McKernan K."/>
            <person name="Meldrim J."/>
            <person name="Mesirov J.P."/>
            <person name="Miranda C."/>
            <person name="Morris W."/>
            <person name="Naylor J."/>
            <person name="Raymond C."/>
            <person name="Rosetti M."/>
            <person name="Santos R."/>
            <person name="Sheridan A."/>
            <person name="Sougnez C."/>
            <person name="Stange-Thomann N."/>
            <person name="Stojanovic N."/>
            <person name="Subramanian A."/>
            <person name="Wyman D."/>
            <person name="Rogers J."/>
            <person name="Sulston J."/>
            <person name="Ainscough R."/>
            <person name="Beck S."/>
            <person name="Bentley D."/>
            <person name="Burton J."/>
            <person name="Clee C."/>
            <person name="Carter N."/>
            <person name="Coulson A."/>
            <person name="Deadman R."/>
            <person name="Deloukas P."/>
            <person name="Dunham A."/>
            <person name="Dunham I."/>
            <person name="Durbin R."/>
            <person name="French L."/>
            <person name="Grafham D."/>
            <person name="Gregory S."/>
            <person name="Hubbard T."/>
            <person name="Humphray S."/>
            <person name="Hunt A."/>
            <person name="Jones M."/>
            <person name="Lloyd C."/>
            <person name="McMurray A."/>
            <person name="Matthews L."/>
            <person name="Mercer S."/>
            <person name="Milne S."/>
            <person name="Mullikin J.C."/>
            <person name="Mungall A."/>
            <person name="Plumb R."/>
            <person name="Ross M."/>
            <person name="Shownkeen R."/>
            <person name="Sims S."/>
            <person name="Waterston R.H."/>
            <person name="Wilson R.K."/>
            <person name="Hillier L.W."/>
            <person name="McPherson J.D."/>
            <person name="Marra M.A."/>
            <person name="Mardis E.R."/>
            <person name="Fulton L.A."/>
            <person name="Chinwalla A.T."/>
            <person name="Pepin K.H."/>
            <person name="Gish W.R."/>
            <person name="Chissoe S.L."/>
            <person name="Wendl M.C."/>
            <person name="Delehaunty K.D."/>
            <person name="Miner T.L."/>
            <person name="Delehaunty A."/>
            <person name="Kramer J.B."/>
            <person name="Cook L.L."/>
            <person name="Fulton R.S."/>
            <person name="Johnson D.L."/>
            <person name="Minx P.J."/>
            <person name="Clifton S.W."/>
            <person name="Hawkins T."/>
            <person name="Branscomb E."/>
            <person name="Predki P."/>
            <person name="Richardson P."/>
            <person name="Wenning S."/>
            <person name="Slezak T."/>
            <person name="Doggett N."/>
            <person name="Cheng J.F."/>
            <person name="Olsen A."/>
            <person name="Lucas S."/>
            <person name="Elkin C."/>
            <person name="Uberbacher E."/>
            <person name="Frazier M."/>
            <person name="Gibbs R.A."/>
            <person name="Muzny D.M."/>
            <person name="Scherer S.E."/>
            <person name="Bouck J.B."/>
            <person name="Sodergren E.J."/>
            <person name="Worley K.C."/>
            <person name="Rives C.M."/>
            <person name="Gorrell J.H."/>
            <person name="Metzker M.L."/>
            <person name="Naylor S.L."/>
            <person name="Kucherlapati R.S."/>
            <person name="Nelson D.L."/>
            <person name="Weinstock G.M."/>
            <person name="Sakaki Y."/>
            <person name="Fujiyama A."/>
            <person name="Hattori M."/>
            <person name="Yada T."/>
            <person name="Toyoda A."/>
            <person name="Itoh T."/>
            <person name="Kawagoe C."/>
            <person name="Watanabe H."/>
            <person name="Totoki Y."/>
            <person name="Taylor T."/>
            <person name="Weissenbach J."/>
            <person name="Heilig R."/>
            <person name="Saurin W."/>
            <person name="Artiguenave F."/>
            <person name="Brottier P."/>
            <person name="Bruls T."/>
            <person name="Pelletier E."/>
            <person name="Robert C."/>
            <person name="Wincker P."/>
            <person name="Smith D.R."/>
            <person name="Doucette-Stamm L."/>
            <person name="Rubenfield M."/>
            <person name="Weinstock K."/>
            <person name="Lee H.M."/>
            <person name="Dubois J."/>
            <person name="Rosenthal A."/>
            <person name="Platzer M."/>
            <person name="Nyakatura G."/>
            <person name="Taudien S."/>
            <person name="Rump A."/>
            <person name="Yang H."/>
            <person name="Yu J."/>
            <person name="Wang J."/>
            <person name="Huang G."/>
            <person name="Gu J."/>
            <person name="Hood L."/>
            <person name="Rowen L."/>
            <person name="Madan A."/>
            <person name="Qin S."/>
            <person name="Davis R.W."/>
            <person name="Federspiel N.A."/>
            <person name="Abola A.P."/>
            <person name="Proctor M.J."/>
            <person name="Myers R.M."/>
            <person name="Schmutz J."/>
            <person name="Dickson M."/>
            <person name="Grimwood J."/>
            <person name="Cox D.R."/>
            <person name="Olson M.V."/>
            <person name="Kaul R."/>
            <person name="Raymond C."/>
            <person name="Shimizu N."/>
            <person name="Kawasaki K."/>
            <person name="Minoshima S."/>
            <person name="Evans G.A."/>
            <person name="Athanasiou M."/>
            <person name="Schultz R."/>
            <person name="Roe B.A."/>
            <person name="Chen F."/>
            <person name="Pan H."/>
            <person name="Ramser J."/>
            <person name="Lehrach H."/>
            <person name="Reinhardt R."/>
            <person name="McCombie W.R."/>
            <person name="de la Bastide M."/>
            <person name="Dedhia N."/>
            <person name="Blocker H."/>
            <person name="Hornischer K."/>
            <person name="Nordsiek G."/>
            <person name="Agarwala R."/>
            <person name="Aravind L."/>
            <person name="Bailey J.A."/>
            <person name="Bateman A."/>
            <person name="Batzoglou S."/>
            <person name="Birney E."/>
            <person name="Bork P."/>
            <person name="Brown D.G."/>
            <person name="Burge C.B."/>
            <person name="Cerutti L."/>
            <person name="Chen H.C."/>
            <person name="Church D."/>
            <person name="Clamp M."/>
            <person name="Copley R.R."/>
            <person name="Doerks T."/>
            <person name="Eddy S.R."/>
            <person name="Eichler E.E."/>
            <person name="Furey T.S."/>
            <person name="Galagan J."/>
            <person name="Gilbert J.G."/>
            <person name="Harmon C."/>
            <person name="Hayashizaki Y."/>
            <person name="Haussler D."/>
            <person name="Hermjakob H."/>
            <person name="Hokamp K."/>
            <person name="Jang W."/>
            <person name="Johnson L.S."/>
            <person name="Jones T.A."/>
            <person name="Kasif S."/>
            <person name="Kaspryzk A."/>
            <person name="Kennedy S."/>
            <person name="Kent W.J."/>
            <person name="Kitts P."/>
            <person name="Koonin E.V."/>
            <person name="Korf I."/>
            <person name="Kulp D."/>
            <person name="Lancet D."/>
            <person name="Lowe T.M."/>
            <person name="McLysaght A."/>
            <person name="Mikkelsen T."/>
            <person name="Moran J.V."/>
            <person name="Mulder N."/>
            <person name="Pollara V.J."/>
            <person name="Ponting C.P."/>
            <person name="Schuler G."/>
            <person name="Schultz J."/>
            <person name="Slater G."/>
            <person name="Smit A.F."/>
            <person name="Stupka E."/>
            <person name="Szustakowski J."/>
            <person name="Thierry-Mieg D."/>
            <person name="Thierry-Mieg J."/>
            <person name="Wagner L."/>
            <person name="Wallis J."/>
            <person name="Wheeler R."/>
            <person name="Williams A."/>
            <person name="Wolf Y.I."/>
            <person name="Wolfe K.H."/>
            <person name="Yang S.P."/>
            <person name="Yeh R.F."/>
            <person name="Collins F."/>
            <person name="Guyer M.S."/>
            <person name="Peterson J."/>
            <person name="Felsenfeld A."/>
            <person name="Wetterstrand K.A."/>
            <person name="Patrinos A."/>
            <person name="Morgan M.J."/>
            <person name="de Jong P."/>
            <person name="Catanese J.J."/>
            <person name="Osoegawa K."/>
            <person name="Shizuya H."/>
            <person name="Choi S."/>
            <person name="Chen Y.J."/>
        </authorList>
    </citation>
    <scope>NUCLEOTIDE SEQUENCE [LARGE SCALE GENOMIC DNA]</scope>
</reference>
<proteinExistence type="predicted"/>
<dbReference type="GeneCards" id="LOC128071545"/>
<feature type="compositionally biased region" description="Gly residues" evidence="1">
    <location>
        <begin position="20"/>
        <end position="33"/>
    </location>
</feature>
<dbReference type="RefSeq" id="NP_001401822.1">
    <property type="nucleotide sequence ID" value="NM_001414893.1"/>
</dbReference>
<keyword evidence="3" id="KW-1185">Reference proteome</keyword>
<reference evidence="2" key="4">
    <citation type="submission" date="2025-08" db="UniProtKB">
        <authorList>
            <consortium name="Ensembl"/>
        </authorList>
    </citation>
    <scope>IDENTIFICATION</scope>
</reference>
<dbReference type="AlphaFoldDB" id="A0A6Q8PHR7"/>
<evidence type="ECO:0000256" key="1">
    <source>
        <dbReference type="SAM" id="MobiDB-lite"/>
    </source>
</evidence>
<dbReference type="GeneID" id="128071545"/>
<evidence type="ECO:0000313" key="2">
    <source>
        <dbReference type="Ensembl" id="ENSP00000502807.1"/>
    </source>
</evidence>
<dbReference type="KEGG" id="hsa:128071545"/>
<dbReference type="Ensembl" id="ENST00000676205.1">
    <property type="protein sequence ID" value="ENSP00000502807.1"/>
    <property type="gene ID" value="ENSG00000288625.1"/>
</dbReference>
<dbReference type="InParanoid" id="A0A6Q8PHR7"/>
<sequence length="45" mass="4431">MMVRGRHRGLGQLSRDGRRGGGSGRGSGGGSGLPSGMPVPPGRDG</sequence>
<gene>
    <name evidence="2" type="primary">LOC128071545</name>
</gene>
<feature type="region of interest" description="Disordered" evidence="1">
    <location>
        <begin position="1"/>
        <end position="45"/>
    </location>
</feature>
<reference evidence="2" key="5">
    <citation type="submission" date="2025-09" db="UniProtKB">
        <authorList>
            <consortium name="Ensembl"/>
        </authorList>
    </citation>
    <scope>IDENTIFICATION</scope>
</reference>
<name>A0A6Q8PHR7_HUMAN</name>